<dbReference type="EMBL" id="BLAD01000092">
    <property type="protein sequence ID" value="GES05032.1"/>
    <property type="molecule type" value="Genomic_DNA"/>
</dbReference>
<protein>
    <submittedName>
        <fullName evidence="1">Uncharacterized protein</fullName>
    </submittedName>
</protein>
<gene>
    <name evidence="1" type="ORF">Acor_71000</name>
</gene>
<reference evidence="1 2" key="1">
    <citation type="submission" date="2019-10" db="EMBL/GenBank/DDBJ databases">
        <title>Whole genome shotgun sequence of Acrocarpospora corrugata NBRC 13972.</title>
        <authorList>
            <person name="Ichikawa N."/>
            <person name="Kimura A."/>
            <person name="Kitahashi Y."/>
            <person name="Komaki H."/>
            <person name="Oguchi A."/>
        </authorList>
    </citation>
    <scope>NUCLEOTIDE SEQUENCE [LARGE SCALE GENOMIC DNA]</scope>
    <source>
        <strain evidence="1 2">NBRC 13972</strain>
    </source>
</reference>
<name>A0A5M3WAI4_9ACTN</name>
<evidence type="ECO:0000313" key="1">
    <source>
        <dbReference type="EMBL" id="GES05032.1"/>
    </source>
</evidence>
<proteinExistence type="predicted"/>
<organism evidence="1 2">
    <name type="scientific">Acrocarpospora corrugata</name>
    <dbReference type="NCBI Taxonomy" id="35763"/>
    <lineage>
        <taxon>Bacteria</taxon>
        <taxon>Bacillati</taxon>
        <taxon>Actinomycetota</taxon>
        <taxon>Actinomycetes</taxon>
        <taxon>Streptosporangiales</taxon>
        <taxon>Streptosporangiaceae</taxon>
        <taxon>Acrocarpospora</taxon>
    </lineage>
</organism>
<evidence type="ECO:0000313" key="2">
    <source>
        <dbReference type="Proteomes" id="UP000334990"/>
    </source>
</evidence>
<accession>A0A5M3WAI4</accession>
<dbReference type="AlphaFoldDB" id="A0A5M3WAI4"/>
<keyword evidence="2" id="KW-1185">Reference proteome</keyword>
<comment type="caution">
    <text evidence="1">The sequence shown here is derived from an EMBL/GenBank/DDBJ whole genome shotgun (WGS) entry which is preliminary data.</text>
</comment>
<sequence>MAGFGWGVEVGAEGLVAGDEVGHLGVVGGGVRFGVGEEGFYQGLPFVFGGFDGFGARGGAALGQLVALFGGEVGLVTR</sequence>
<dbReference type="Proteomes" id="UP000334990">
    <property type="component" value="Unassembled WGS sequence"/>
</dbReference>